<evidence type="ECO:0000313" key="2">
    <source>
        <dbReference type="EMBL" id="CRG93475.1"/>
    </source>
</evidence>
<dbReference type="GeneID" id="39729706"/>
<protein>
    <submittedName>
        <fullName evidence="2">Uncharacterized protein</fullName>
    </submittedName>
</protein>
<comment type="caution">
    <text evidence="2">The sequence shown here is derived from an EMBL/GenBank/DDBJ whole genome shotgun (WGS) entry which is preliminary data.</text>
</comment>
<dbReference type="OMA" id="ECVNINV"/>
<name>A0A1J1GMB6_PLAGA</name>
<evidence type="ECO:0000256" key="1">
    <source>
        <dbReference type="SAM" id="MobiDB-lite"/>
    </source>
</evidence>
<reference evidence="2" key="1">
    <citation type="submission" date="2015-04" db="EMBL/GenBank/DDBJ databases">
        <authorList>
            <consortium name="Pathogen Informatics"/>
        </authorList>
    </citation>
    <scope>NUCLEOTIDE SEQUENCE [LARGE SCALE GENOMIC DNA]</scope>
    <source>
        <strain evidence="2">8A</strain>
    </source>
</reference>
<keyword evidence="3" id="KW-1185">Reference proteome</keyword>
<accession>A0A1J1GMB6</accession>
<dbReference type="VEuPathDB" id="PlasmoDB:PGAL8A_00118100"/>
<organism evidence="2 3">
    <name type="scientific">Plasmodium gallinaceum</name>
    <dbReference type="NCBI Taxonomy" id="5849"/>
    <lineage>
        <taxon>Eukaryota</taxon>
        <taxon>Sar</taxon>
        <taxon>Alveolata</taxon>
        <taxon>Apicomplexa</taxon>
        <taxon>Aconoidasida</taxon>
        <taxon>Haemosporida</taxon>
        <taxon>Plasmodiidae</taxon>
        <taxon>Plasmodium</taxon>
        <taxon>Plasmodium (Haemamoeba)</taxon>
    </lineage>
</organism>
<proteinExistence type="predicted"/>
<dbReference type="RefSeq" id="XP_028526297.1">
    <property type="nucleotide sequence ID" value="XM_028674655.1"/>
</dbReference>
<dbReference type="EMBL" id="CVMV01000016">
    <property type="protein sequence ID" value="CRG93475.1"/>
    <property type="molecule type" value="Genomic_DNA"/>
</dbReference>
<dbReference type="OrthoDB" id="384590at2759"/>
<sequence>MLNKILNDILENWEKKEFSLSSLCLCFHHLKKKLSNVEDKKDFFINDIKYATFKKLSNLIEDQNINNNDNKYFYLIFTTFIFNLECEFIADKSFLFKHMEYCLNELDIYINKKTKQNESKNNKLDILHKKDDIKGKSKNILNKEKEDKKNVNMKNSDENKITEDTNYLNFFEKIDILMKNVIDLKINSNDDNKFINYKIYTFHSITKFIFFLSQNEKISKFFFKHIKNILISIINVNLTTLYDENIVNMANKIIFFLVDINFHFIKDYEKEFFNFLYIQLNKNDSIEIIKEIFVLYLKKKNNIILNNEIYKEMNNYANENINLFLKYGYKENLYFFLNSINIFKKLVNFRISNTDNNIYIIKSMEYININLSIKDIVLGINKLLEYLVNISKNYLNNEKMNIYLNDNNCIYDKKEKKNMYNIENILRTINEEKKYIYVNNFNVDKNNNYNTNNIFRYITDNIFDFFREIIVHLDSEIISINANQFVNFMKFFFVCNNENDLFLSYFLNNNIYIYSKDLLKKCFAIFDEFVNYIVYLFRIINVLTQNKLLIEEDLKENIKEEDKKLFNVLNKIKEIIRCDNITDIYYNLYNNNAKALCLYLKYLAHYTNESVKEKILIHYEHFFFYIFNRRNNANFNMIFKNNISFYLTLKMLYTFVKIKNCNFENVYNIYFKLSKLEKELNINEECSFFYKNKMYNNICFIQKIKMFLLKNLDSITYDKKIYINKKEKFTKLEKKLGKINETDKSLLKKKKENRKFNDEINVYDKRRFKTTHTDNEILNKEINSESDEMNESSFESNDDEEISADTDNSEHLEKKNKNKNKIYVNEYKECNNKEDIYSENEEKKMNNEKENKKVITTNKEKKNAKISIQNKCNKKISKGKNNITIKKERKINNKNLLNKQDKKDVTINGHIVDNLKNNPSIKSTIVNNIKLKNKKRKKEQLINSYQCNNSDKNTINLNELKDNIKIVSSFDAVNSLNYMKQSILSEL</sequence>
<gene>
    <name evidence="2" type="ORF">PGAL8A_00118100</name>
</gene>
<feature type="compositionally biased region" description="Acidic residues" evidence="1">
    <location>
        <begin position="784"/>
        <end position="804"/>
    </location>
</feature>
<evidence type="ECO:0000313" key="3">
    <source>
        <dbReference type="Proteomes" id="UP000220797"/>
    </source>
</evidence>
<feature type="region of interest" description="Disordered" evidence="1">
    <location>
        <begin position="779"/>
        <end position="813"/>
    </location>
</feature>
<dbReference type="Proteomes" id="UP000220797">
    <property type="component" value="Unassembled WGS sequence"/>
</dbReference>
<dbReference type="AlphaFoldDB" id="A0A1J1GMB6"/>